<dbReference type="STRING" id="94237.ENSMMOP00000019213"/>
<reference evidence="2" key="1">
    <citation type="submission" date="2025-08" db="UniProtKB">
        <authorList>
            <consortium name="Ensembl"/>
        </authorList>
    </citation>
    <scope>IDENTIFICATION</scope>
</reference>
<keyword evidence="1" id="KW-0472">Membrane</keyword>
<accession>A0A3Q3WUY8</accession>
<dbReference type="Ensembl" id="ENSMMOT00000019533.1">
    <property type="protein sequence ID" value="ENSMMOP00000019213.1"/>
    <property type="gene ID" value="ENSMMOG00000014541.1"/>
</dbReference>
<keyword evidence="3" id="KW-1185">Reference proteome</keyword>
<proteinExistence type="predicted"/>
<protein>
    <submittedName>
        <fullName evidence="2">Uncharacterized protein</fullName>
    </submittedName>
</protein>
<dbReference type="OMA" id="SAEMLCA"/>
<keyword evidence="1" id="KW-0812">Transmembrane</keyword>
<evidence type="ECO:0000256" key="1">
    <source>
        <dbReference type="SAM" id="Phobius"/>
    </source>
</evidence>
<feature type="transmembrane region" description="Helical" evidence="1">
    <location>
        <begin position="107"/>
        <end position="128"/>
    </location>
</feature>
<evidence type="ECO:0000313" key="3">
    <source>
        <dbReference type="Proteomes" id="UP000261620"/>
    </source>
</evidence>
<dbReference type="Proteomes" id="UP000261620">
    <property type="component" value="Unplaced"/>
</dbReference>
<name>A0A3Q3WUY8_MOLML</name>
<reference evidence="2" key="2">
    <citation type="submission" date="2025-09" db="UniProtKB">
        <authorList>
            <consortium name="Ensembl"/>
        </authorList>
    </citation>
    <scope>IDENTIFICATION</scope>
</reference>
<dbReference type="AlphaFoldDB" id="A0A3Q3WUY8"/>
<organism evidence="2 3">
    <name type="scientific">Mola mola</name>
    <name type="common">Ocean sunfish</name>
    <name type="synonym">Tetraodon mola</name>
    <dbReference type="NCBI Taxonomy" id="94237"/>
    <lineage>
        <taxon>Eukaryota</taxon>
        <taxon>Metazoa</taxon>
        <taxon>Chordata</taxon>
        <taxon>Craniata</taxon>
        <taxon>Vertebrata</taxon>
        <taxon>Euteleostomi</taxon>
        <taxon>Actinopterygii</taxon>
        <taxon>Neopterygii</taxon>
        <taxon>Teleostei</taxon>
        <taxon>Neoteleostei</taxon>
        <taxon>Acanthomorphata</taxon>
        <taxon>Eupercaria</taxon>
        <taxon>Tetraodontiformes</taxon>
        <taxon>Molidae</taxon>
        <taxon>Mola</taxon>
    </lineage>
</organism>
<sequence>VLGLEVCMGVFGNALVLLLCSLLIITGSLFNILTGGQRSAWCEVVSLLKFAIGSINLCGKRLIGPASTGSPYFVVMVNECLASWVTGVMDPAEMLCAVFWGNSYSDMLVYILCVSSICILLPCLLTLLRTSLLVASYMLCLILLGRIDMAPSPDWLRTLSSVTSSYLDCSLNPLTYRSHQDFQETGLALLWTSRKPSLEPVLT</sequence>
<feature type="transmembrane region" description="Helical" evidence="1">
    <location>
        <begin position="12"/>
        <end position="33"/>
    </location>
</feature>
<keyword evidence="1" id="KW-1133">Transmembrane helix</keyword>
<evidence type="ECO:0000313" key="2">
    <source>
        <dbReference type="Ensembl" id="ENSMMOP00000019213.1"/>
    </source>
</evidence>